<name>A0A2M7E9T2_9BACT</name>
<dbReference type="Gene3D" id="3.30.160.20">
    <property type="match status" value="1"/>
</dbReference>
<dbReference type="EMBL" id="PETL01000107">
    <property type="protein sequence ID" value="PIV64441.1"/>
    <property type="molecule type" value="Genomic_DNA"/>
</dbReference>
<feature type="modified residue" description="N5-methylglutamine" evidence="4">
    <location>
        <position position="249"/>
    </location>
</feature>
<dbReference type="PANTHER" id="PTHR43116:SF3">
    <property type="entry name" value="CLASS I PEPTIDE CHAIN RELEASE FACTOR"/>
    <property type="match status" value="1"/>
</dbReference>
<dbReference type="Pfam" id="PF00472">
    <property type="entry name" value="RF-1"/>
    <property type="match status" value="1"/>
</dbReference>
<dbReference type="PROSITE" id="PS00745">
    <property type="entry name" value="RF_PROK_I"/>
    <property type="match status" value="1"/>
</dbReference>
<comment type="PTM">
    <text evidence="4">Methylated by PrmC. Methylation increases the termination efficiency of RF2.</text>
</comment>
<dbReference type="SUPFAM" id="SSF75620">
    <property type="entry name" value="Release factor"/>
    <property type="match status" value="1"/>
</dbReference>
<protein>
    <recommendedName>
        <fullName evidence="4 5">Peptide chain release factor 2</fullName>
        <shortName evidence="4">RF-2</shortName>
    </recommendedName>
</protein>
<comment type="function">
    <text evidence="4">Peptide chain release factor 2 directs the termination of translation in response to the peptide chain termination codons UGA and UAA.</text>
</comment>
<dbReference type="Pfam" id="PF03462">
    <property type="entry name" value="PCRF"/>
    <property type="match status" value="1"/>
</dbReference>
<evidence type="ECO:0000313" key="8">
    <source>
        <dbReference type="EMBL" id="PIV64441.1"/>
    </source>
</evidence>
<comment type="similarity">
    <text evidence="1 4">Belongs to the prokaryotic/mitochondrial release factor family.</text>
</comment>
<evidence type="ECO:0000313" key="9">
    <source>
        <dbReference type="Proteomes" id="UP000228886"/>
    </source>
</evidence>
<gene>
    <name evidence="4" type="primary">prfB</name>
    <name evidence="8" type="ORF">COS11_02185</name>
</gene>
<evidence type="ECO:0000256" key="5">
    <source>
        <dbReference type="NCBIfam" id="TIGR00020"/>
    </source>
</evidence>
<dbReference type="Gene3D" id="1.20.58.410">
    <property type="entry name" value="Release factor"/>
    <property type="match status" value="1"/>
</dbReference>
<dbReference type="SMART" id="SM00937">
    <property type="entry name" value="PCRF"/>
    <property type="match status" value="1"/>
</dbReference>
<organism evidence="8 9">
    <name type="scientific">bacterium (Candidatus Ratteibacteria) CG01_land_8_20_14_3_00_40_19</name>
    <dbReference type="NCBI Taxonomy" id="2014290"/>
    <lineage>
        <taxon>Bacteria</taxon>
        <taxon>Candidatus Ratteibacteria</taxon>
    </lineage>
</organism>
<keyword evidence="3 4" id="KW-0648">Protein biosynthesis</keyword>
<comment type="subcellular location">
    <subcellularLocation>
        <location evidence="4">Cytoplasm</location>
    </subcellularLocation>
</comment>
<sequence length="363" mass="41805">MLNEPERKLGRISVSLKDLEARVSVSEKEDRIKELENEQSAPDFWKKPDCQEKVAELNRLKNEISKFQELKNKKAELETMLELLKEEKDAKLLNEAEGLYLKIEKELKKELLKSKLSGENDCNNAILTIHSGAGGTESCDWVAMLLRMYLKWAEDQGYRIKNVELFPGDEAGIRRVTTIINGAFAYGYLKGEEGVHRLVRISPFDANKRRHTSFASVQVIPEIAETIKVEIKEIDLKIDTFRAGGHGGQNVNKVESAVRITHLPTGIVVCCQNDRSQYKNKETALKVLRSRIYQHYQQERRKKDEEKRGKEKDIAWGSQIRSYVFQPYQMVKDHRTDVEIGDVQRVMDGKIEPFIEAELSLKK</sequence>
<dbReference type="AlphaFoldDB" id="A0A2M7E9T2"/>
<dbReference type="InterPro" id="IPR005139">
    <property type="entry name" value="PCRF"/>
</dbReference>
<dbReference type="InterPro" id="IPR000352">
    <property type="entry name" value="Pep_chain_release_fac_I"/>
</dbReference>
<dbReference type="InterPro" id="IPR004374">
    <property type="entry name" value="PrfB"/>
</dbReference>
<keyword evidence="2 4" id="KW-0488">Methylation</keyword>
<keyword evidence="6" id="KW-0175">Coiled coil</keyword>
<feature type="domain" description="Prokaryotic-type class I peptide chain release factors" evidence="7">
    <location>
        <begin position="242"/>
        <end position="258"/>
    </location>
</feature>
<evidence type="ECO:0000256" key="1">
    <source>
        <dbReference type="ARBA" id="ARBA00010835"/>
    </source>
</evidence>
<dbReference type="InterPro" id="IPR045853">
    <property type="entry name" value="Pep_chain_release_fac_I_sf"/>
</dbReference>
<proteinExistence type="inferred from homology"/>
<evidence type="ECO:0000256" key="3">
    <source>
        <dbReference type="ARBA" id="ARBA00022917"/>
    </source>
</evidence>
<accession>A0A2M7E9T2</accession>
<evidence type="ECO:0000256" key="2">
    <source>
        <dbReference type="ARBA" id="ARBA00022481"/>
    </source>
</evidence>
<dbReference type="PANTHER" id="PTHR43116">
    <property type="entry name" value="PEPTIDE CHAIN RELEASE FACTOR 2"/>
    <property type="match status" value="1"/>
</dbReference>
<keyword evidence="4" id="KW-0963">Cytoplasm</keyword>
<dbReference type="Gene3D" id="3.30.70.1660">
    <property type="match status" value="1"/>
</dbReference>
<dbReference type="GO" id="GO:0016149">
    <property type="term" value="F:translation release factor activity, codon specific"/>
    <property type="evidence" value="ECO:0007669"/>
    <property type="project" value="UniProtKB-UniRule"/>
</dbReference>
<dbReference type="GO" id="GO:0005737">
    <property type="term" value="C:cytoplasm"/>
    <property type="evidence" value="ECO:0007669"/>
    <property type="project" value="UniProtKB-SubCell"/>
</dbReference>
<reference evidence="9" key="1">
    <citation type="submission" date="2017-09" db="EMBL/GenBank/DDBJ databases">
        <title>Depth-based differentiation of microbial function through sediment-hosted aquifers and enrichment of novel symbionts in the deep terrestrial subsurface.</title>
        <authorList>
            <person name="Probst A.J."/>
            <person name="Ladd B."/>
            <person name="Jarett J.K."/>
            <person name="Geller-Mcgrath D.E."/>
            <person name="Sieber C.M.K."/>
            <person name="Emerson J.B."/>
            <person name="Anantharaman K."/>
            <person name="Thomas B.C."/>
            <person name="Malmstrom R."/>
            <person name="Stieglmeier M."/>
            <person name="Klingl A."/>
            <person name="Woyke T."/>
            <person name="Ryan C.M."/>
            <person name="Banfield J.F."/>
        </authorList>
    </citation>
    <scope>NUCLEOTIDE SEQUENCE [LARGE SCALE GENOMIC DNA]</scope>
</reference>
<dbReference type="FunFam" id="3.30.160.20:FF:000004">
    <property type="entry name" value="Peptide chain release factor 1"/>
    <property type="match status" value="1"/>
</dbReference>
<dbReference type="NCBIfam" id="TIGR00020">
    <property type="entry name" value="prfB"/>
    <property type="match status" value="1"/>
</dbReference>
<evidence type="ECO:0000256" key="6">
    <source>
        <dbReference type="SAM" id="Coils"/>
    </source>
</evidence>
<dbReference type="HAMAP" id="MF_00094">
    <property type="entry name" value="Rel_fac_2"/>
    <property type="match status" value="1"/>
</dbReference>
<dbReference type="Proteomes" id="UP000228886">
    <property type="component" value="Unassembled WGS sequence"/>
</dbReference>
<evidence type="ECO:0000256" key="4">
    <source>
        <dbReference type="HAMAP-Rule" id="MF_00094"/>
    </source>
</evidence>
<evidence type="ECO:0000259" key="7">
    <source>
        <dbReference type="PROSITE" id="PS00745"/>
    </source>
</evidence>
<feature type="coiled-coil region" evidence="6">
    <location>
        <begin position="18"/>
        <end position="113"/>
    </location>
</feature>
<comment type="caution">
    <text evidence="8">The sequence shown here is derived from an EMBL/GenBank/DDBJ whole genome shotgun (WGS) entry which is preliminary data.</text>
</comment>